<sequence length="162" mass="17647">MDVHDKLDELSALVEGARAMPMSASCVVNRAQVLDLLDEARSLLPASLDQADDILAERDGIVAAARVSAAEVLAQADEEARARVSEHEVYRAALAEADAVRAEADAEAERMRRETDDYVDAKLANFEVALHKTLAAVQKGRDKIRGRQEYDELGYDDSPLPG</sequence>
<dbReference type="PANTHER" id="PTHR38010">
    <property type="entry name" value="SLR0848 PROTEIN"/>
    <property type="match status" value="1"/>
</dbReference>
<protein>
    <recommendedName>
        <fullName evidence="3">ATPase</fullName>
    </recommendedName>
</protein>
<reference evidence="2" key="1">
    <citation type="journal article" date="2019" name="Int. J. Syst. Evol. Microbiol.">
        <title>The Global Catalogue of Microorganisms (GCM) 10K type strain sequencing project: providing services to taxonomists for standard genome sequencing and annotation.</title>
        <authorList>
            <consortium name="The Broad Institute Genomics Platform"/>
            <consortium name="The Broad Institute Genome Sequencing Center for Infectious Disease"/>
            <person name="Wu L."/>
            <person name="Ma J."/>
        </authorList>
    </citation>
    <scope>NUCLEOTIDE SEQUENCE [LARGE SCALE GENOMIC DNA]</scope>
    <source>
        <strain evidence="2">CGMCC 4.7317</strain>
    </source>
</reference>
<dbReference type="EMBL" id="JBHSTI010000008">
    <property type="protein sequence ID" value="MFC6237829.1"/>
    <property type="molecule type" value="Genomic_DNA"/>
</dbReference>
<keyword evidence="2" id="KW-1185">Reference proteome</keyword>
<evidence type="ECO:0008006" key="3">
    <source>
        <dbReference type="Google" id="ProtNLM"/>
    </source>
</evidence>
<name>A0ABW1T0P8_9ACTN</name>
<accession>A0ABW1T0P8</accession>
<proteinExistence type="predicted"/>
<gene>
    <name evidence="1" type="ORF">ACFQGU_08065</name>
</gene>
<dbReference type="Proteomes" id="UP001596138">
    <property type="component" value="Unassembled WGS sequence"/>
</dbReference>
<dbReference type="RefSeq" id="WP_386765485.1">
    <property type="nucleotide sequence ID" value="NZ_JBHSTI010000008.1"/>
</dbReference>
<evidence type="ECO:0000313" key="1">
    <source>
        <dbReference type="EMBL" id="MFC6237829.1"/>
    </source>
</evidence>
<organism evidence="1 2">
    <name type="scientific">Longivirga aurantiaca</name>
    <dbReference type="NCBI Taxonomy" id="1837743"/>
    <lineage>
        <taxon>Bacteria</taxon>
        <taxon>Bacillati</taxon>
        <taxon>Actinomycetota</taxon>
        <taxon>Actinomycetes</taxon>
        <taxon>Sporichthyales</taxon>
        <taxon>Sporichthyaceae</taxon>
        <taxon>Longivirga</taxon>
    </lineage>
</organism>
<evidence type="ECO:0000313" key="2">
    <source>
        <dbReference type="Proteomes" id="UP001596138"/>
    </source>
</evidence>
<comment type="caution">
    <text evidence="1">The sequence shown here is derived from an EMBL/GenBank/DDBJ whole genome shotgun (WGS) entry which is preliminary data.</text>
</comment>
<dbReference type="PANTHER" id="PTHR38010:SF1">
    <property type="entry name" value="SLR0848 PROTEIN"/>
    <property type="match status" value="1"/>
</dbReference>